<keyword evidence="8 11" id="KW-0472">Membrane</keyword>
<evidence type="ECO:0000256" key="7">
    <source>
        <dbReference type="ARBA" id="ARBA00022989"/>
    </source>
</evidence>
<feature type="region of interest" description="Disordered" evidence="10">
    <location>
        <begin position="724"/>
        <end position="745"/>
    </location>
</feature>
<feature type="binding site" evidence="9">
    <location>
        <begin position="480"/>
        <end position="487"/>
    </location>
    <ligand>
        <name>ATP</name>
        <dbReference type="ChEBI" id="CHEBI:30616"/>
    </ligand>
</feature>
<dbReference type="NCBIfam" id="TIGR03925">
    <property type="entry name" value="T7SS_EccC_b"/>
    <property type="match status" value="1"/>
</dbReference>
<dbReference type="EMBL" id="JBHSAY010000006">
    <property type="protein sequence ID" value="MFC4131262.1"/>
    <property type="molecule type" value="Genomic_DNA"/>
</dbReference>
<evidence type="ECO:0000256" key="9">
    <source>
        <dbReference type="PROSITE-ProRule" id="PRU00289"/>
    </source>
</evidence>
<keyword evidence="5 9" id="KW-0547">Nucleotide-binding</keyword>
<evidence type="ECO:0000256" key="2">
    <source>
        <dbReference type="ARBA" id="ARBA00022475"/>
    </source>
</evidence>
<dbReference type="Pfam" id="PF01580">
    <property type="entry name" value="FtsK_SpoIIIE"/>
    <property type="match status" value="3"/>
</dbReference>
<dbReference type="PROSITE" id="PS50901">
    <property type="entry name" value="FTSK"/>
    <property type="match status" value="3"/>
</dbReference>
<dbReference type="InterPro" id="IPR050206">
    <property type="entry name" value="FtsK/SpoIIIE/SftA"/>
</dbReference>
<accession>A0ABV8LLR6</accession>
<dbReference type="InterPro" id="IPR027417">
    <property type="entry name" value="P-loop_NTPase"/>
</dbReference>
<dbReference type="PANTHER" id="PTHR22683">
    <property type="entry name" value="SPORULATION PROTEIN RELATED"/>
    <property type="match status" value="1"/>
</dbReference>
<comment type="subcellular location">
    <subcellularLocation>
        <location evidence="1">Cell membrane</location>
        <topology evidence="1">Multi-pass membrane protein</topology>
    </subcellularLocation>
</comment>
<evidence type="ECO:0000256" key="10">
    <source>
        <dbReference type="SAM" id="MobiDB-lite"/>
    </source>
</evidence>
<evidence type="ECO:0000256" key="4">
    <source>
        <dbReference type="ARBA" id="ARBA00022737"/>
    </source>
</evidence>
<dbReference type="Proteomes" id="UP001595816">
    <property type="component" value="Unassembled WGS sequence"/>
</dbReference>
<feature type="binding site" evidence="9">
    <location>
        <begin position="837"/>
        <end position="844"/>
    </location>
    <ligand>
        <name>ATP</name>
        <dbReference type="ChEBI" id="CHEBI:30616"/>
    </ligand>
</feature>
<dbReference type="SUPFAM" id="SSF52540">
    <property type="entry name" value="P-loop containing nucleoside triphosphate hydrolases"/>
    <property type="match status" value="3"/>
</dbReference>
<evidence type="ECO:0000313" key="13">
    <source>
        <dbReference type="EMBL" id="MFC4131262.1"/>
    </source>
</evidence>
<keyword evidence="3 11" id="KW-0812">Transmembrane</keyword>
<dbReference type="PANTHER" id="PTHR22683:SF1">
    <property type="entry name" value="TYPE VII SECRETION SYSTEM PROTEIN ESSC"/>
    <property type="match status" value="1"/>
</dbReference>
<evidence type="ECO:0000256" key="3">
    <source>
        <dbReference type="ARBA" id="ARBA00022692"/>
    </source>
</evidence>
<feature type="domain" description="FtsK" evidence="12">
    <location>
        <begin position="457"/>
        <end position="657"/>
    </location>
</feature>
<evidence type="ECO:0000256" key="6">
    <source>
        <dbReference type="ARBA" id="ARBA00022840"/>
    </source>
</evidence>
<feature type="region of interest" description="Disordered" evidence="10">
    <location>
        <begin position="1006"/>
        <end position="1029"/>
    </location>
</feature>
<evidence type="ECO:0000313" key="14">
    <source>
        <dbReference type="Proteomes" id="UP001595816"/>
    </source>
</evidence>
<dbReference type="NCBIfam" id="TIGR03924">
    <property type="entry name" value="T7SS_EccC_a"/>
    <property type="match status" value="1"/>
</dbReference>
<keyword evidence="4" id="KW-0677">Repeat</keyword>
<keyword evidence="6 9" id="KW-0067">ATP-binding</keyword>
<keyword evidence="2" id="KW-1003">Cell membrane</keyword>
<sequence length="1322" mass="143397">MTTVVRRRPARRPAPAYPSGEIVLEEVPAVPAPTGGGWTRALMVLPMLAGSAAVALIFAGQSNRPLAYLTGGLFGVSALGMVLMQVSLYGSGQTKQQMHAARREYLWNLDACRRSVRVTARRQRSAEYYRHPAPGGLWTLADSARLWERRRVDLDYCLVRIGLGPRELATKLIPSPETPPEKAEPVAAAALRRFLRTYTELPDLPVVLALNGFGRVYVRGDAARGRAMVRAMLAQAVTFHSPDDLLVSVCVGGSARPQWEWAKWLPHAQHPTSVDALGSLRLMAPSIVALEAMLEEHLTGRPRFDPNAGDSQHDGPHLLFVVDGGDTAGSDHLTAEAGVEGVTVLDLSTEPPRNLDRATLVVQIDEDGALSARTFDGERPLGQVDELGLMAAEALAQQLSAMRPATSAASDRAMNAEHGLADLLGIGDPAAFDPQVTWAPRPTRERLRVPIGIGPDGERLELDLKESAQDGMGPHGLLIGATGSGKSELLRTLVLALAVMHPPEILNFVLVDYKGGATFTKLDLLPHTSAVITNLADELPLVDRMTDAINGELVRRQELLRAAGNYVSQRDYERARLAGAPLDPLPSLFVVCDEFSELLSAKPDFIDMFVQIGRVGRSLGIHLLLASQRLEEGRLRGLDTHLSYRVGLRTFSPAESRAVLGVTDAYELPRAPGHGYLKYGTDPLSRFRAAYVSGQYRSADQLTAVEGDARVHVFSSMYVAPADAADDTETRPEASPADEFDAAPTGPTLLDVLTQRLHGRGSPAHQVWLPPLDESPSLDQLLGDLRTDPERGLTVADPGLHGNLVIPLSLVDKPFEQRRDLLQLDLSGGYGHVIVIGGPQSGKSTLLRTLIAAIALTHTPREAQLYCLDFGGGTLAAIRRLPHVGGVAPRQDVNQVRRTVAEVLGVLNQREKYFLEHEIDSMATFRRRRAAGDFADQEHGDVFLVVDGWLTLRNEFEDVEQQVVDIANRGLSYGVHVVASAARWFDVRGGVRDSFGTKLELRLADPGDSGVNRRSAANVPERSPGRGITPDAYQCLTALPRIDGRPTADDLADGTQNLVDAVRQAWTGPAAPPVRLLPDRFPATDLAQGPELPGIALGVAERDLLPAYVDLTGGDSHMLIFGDTESGKSNLLVTIAHAIARRHRPDEAKIIAVDYRRSLLGRLPESHLLAYGTSADLTRGILADAAGVMKERLPGPDVTPEQLRARDWWRGSDLYLLIDDYDLVATDRNPVHVLHEYLSQAREVGLHVIVARRSGGAQRAFYDPVLSRIRDLASPGVVLSGNRDDGPLLGNVKLGPLPPGRGWLVTRREGARLIQCALSEVE</sequence>
<keyword evidence="7 11" id="KW-1133">Transmembrane helix</keyword>
<dbReference type="InterPro" id="IPR002543">
    <property type="entry name" value="FtsK_dom"/>
</dbReference>
<evidence type="ECO:0000256" key="8">
    <source>
        <dbReference type="ARBA" id="ARBA00023136"/>
    </source>
</evidence>
<keyword evidence="14" id="KW-1185">Reference proteome</keyword>
<name>A0ABV8LLR6_9ACTN</name>
<dbReference type="Gene3D" id="3.40.50.300">
    <property type="entry name" value="P-loop containing nucleotide triphosphate hydrolases"/>
    <property type="match status" value="3"/>
</dbReference>
<gene>
    <name evidence="13" type="primary">eccCa</name>
    <name evidence="13" type="ORF">ACFOZ4_11675</name>
</gene>
<dbReference type="InterPro" id="IPR023837">
    <property type="entry name" value="EccCb-like_Actinobacteria"/>
</dbReference>
<organism evidence="13 14">
    <name type="scientific">Hamadaea flava</name>
    <dbReference type="NCBI Taxonomy" id="1742688"/>
    <lineage>
        <taxon>Bacteria</taxon>
        <taxon>Bacillati</taxon>
        <taxon>Actinomycetota</taxon>
        <taxon>Actinomycetes</taxon>
        <taxon>Micromonosporales</taxon>
        <taxon>Micromonosporaceae</taxon>
        <taxon>Hamadaea</taxon>
    </lineage>
</organism>
<proteinExistence type="predicted"/>
<feature type="transmembrane region" description="Helical" evidence="11">
    <location>
        <begin position="41"/>
        <end position="59"/>
    </location>
</feature>
<evidence type="ECO:0000256" key="1">
    <source>
        <dbReference type="ARBA" id="ARBA00004651"/>
    </source>
</evidence>
<evidence type="ECO:0000259" key="12">
    <source>
        <dbReference type="PROSITE" id="PS50901"/>
    </source>
</evidence>
<dbReference type="SMART" id="SM00382">
    <property type="entry name" value="AAA"/>
    <property type="match status" value="3"/>
</dbReference>
<feature type="binding site" evidence="9">
    <location>
        <begin position="1122"/>
        <end position="1129"/>
    </location>
    <ligand>
        <name>ATP</name>
        <dbReference type="ChEBI" id="CHEBI:30616"/>
    </ligand>
</feature>
<reference evidence="14" key="1">
    <citation type="journal article" date="2019" name="Int. J. Syst. Evol. Microbiol.">
        <title>The Global Catalogue of Microorganisms (GCM) 10K type strain sequencing project: providing services to taxonomists for standard genome sequencing and annotation.</title>
        <authorList>
            <consortium name="The Broad Institute Genomics Platform"/>
            <consortium name="The Broad Institute Genome Sequencing Center for Infectious Disease"/>
            <person name="Wu L."/>
            <person name="Ma J."/>
        </authorList>
    </citation>
    <scope>NUCLEOTIDE SEQUENCE [LARGE SCALE GENOMIC DNA]</scope>
    <source>
        <strain evidence="14">CGMCC 4.7289</strain>
    </source>
</reference>
<feature type="transmembrane region" description="Helical" evidence="11">
    <location>
        <begin position="66"/>
        <end position="89"/>
    </location>
</feature>
<feature type="domain" description="FtsK" evidence="12">
    <location>
        <begin position="1104"/>
        <end position="1288"/>
    </location>
</feature>
<evidence type="ECO:0000256" key="5">
    <source>
        <dbReference type="ARBA" id="ARBA00022741"/>
    </source>
</evidence>
<evidence type="ECO:0000256" key="11">
    <source>
        <dbReference type="SAM" id="Phobius"/>
    </source>
</evidence>
<feature type="domain" description="FtsK" evidence="12">
    <location>
        <begin position="819"/>
        <end position="1010"/>
    </location>
</feature>
<comment type="caution">
    <text evidence="13">The sequence shown here is derived from an EMBL/GenBank/DDBJ whole genome shotgun (WGS) entry which is preliminary data.</text>
</comment>
<protein>
    <submittedName>
        <fullName evidence="13">Type VII secretion protein EccCa</fullName>
    </submittedName>
</protein>
<dbReference type="RefSeq" id="WP_253754630.1">
    <property type="nucleotide sequence ID" value="NZ_JAMZDZ010000001.1"/>
</dbReference>
<dbReference type="InterPro" id="IPR003593">
    <property type="entry name" value="AAA+_ATPase"/>
</dbReference>
<dbReference type="InterPro" id="IPR023836">
    <property type="entry name" value="EccCa-like_Actinobacteria"/>
</dbReference>